<evidence type="ECO:0000313" key="6">
    <source>
        <dbReference type="EMBL" id="WGS64740.1"/>
    </source>
</evidence>
<keyword evidence="7" id="KW-1185">Reference proteome</keyword>
<accession>A0ABY8PQ36</accession>
<dbReference type="Pfam" id="PF00155">
    <property type="entry name" value="Aminotran_1_2"/>
    <property type="match status" value="1"/>
</dbReference>
<proteinExistence type="predicted"/>
<name>A0ABY8PQ36_9BACT</name>
<evidence type="ECO:0000256" key="4">
    <source>
        <dbReference type="ARBA" id="ARBA00022898"/>
    </source>
</evidence>
<dbReference type="Gene3D" id="3.40.640.10">
    <property type="entry name" value="Type I PLP-dependent aspartate aminotransferase-like (Major domain)"/>
    <property type="match status" value="1"/>
</dbReference>
<dbReference type="Gene3D" id="3.90.1150.10">
    <property type="entry name" value="Aspartate Aminotransferase, domain 1"/>
    <property type="match status" value="1"/>
</dbReference>
<evidence type="ECO:0000256" key="2">
    <source>
        <dbReference type="ARBA" id="ARBA00022576"/>
    </source>
</evidence>
<dbReference type="InterPro" id="IPR050859">
    <property type="entry name" value="Class-I_PLP-dep_aminotransf"/>
</dbReference>
<gene>
    <name evidence="6" type="ORF">JRV97_10320</name>
</gene>
<dbReference type="PANTHER" id="PTHR42790">
    <property type="entry name" value="AMINOTRANSFERASE"/>
    <property type="match status" value="1"/>
</dbReference>
<protein>
    <submittedName>
        <fullName evidence="6">PLP-dependent aminotransferase family protein</fullName>
    </submittedName>
</protein>
<dbReference type="RefSeq" id="WP_280998611.1">
    <property type="nucleotide sequence ID" value="NZ_CP069362.1"/>
</dbReference>
<organism evidence="6 7">
    <name type="scientific">Marinitoga aeolica</name>
    <dbReference type="NCBI Taxonomy" id="2809031"/>
    <lineage>
        <taxon>Bacteria</taxon>
        <taxon>Thermotogati</taxon>
        <taxon>Thermotogota</taxon>
        <taxon>Thermotogae</taxon>
        <taxon>Petrotogales</taxon>
        <taxon>Petrotogaceae</taxon>
        <taxon>Marinitoga</taxon>
    </lineage>
</organism>
<evidence type="ECO:0000256" key="3">
    <source>
        <dbReference type="ARBA" id="ARBA00022679"/>
    </source>
</evidence>
<dbReference type="SUPFAM" id="SSF53383">
    <property type="entry name" value="PLP-dependent transferases"/>
    <property type="match status" value="1"/>
</dbReference>
<keyword evidence="2 6" id="KW-0032">Aminotransferase</keyword>
<dbReference type="PANTHER" id="PTHR42790:SF19">
    <property type="entry name" value="KYNURENINE_ALPHA-AMINOADIPATE AMINOTRANSFERASE, MITOCHONDRIAL"/>
    <property type="match status" value="1"/>
</dbReference>
<dbReference type="Proteomes" id="UP001232493">
    <property type="component" value="Chromosome"/>
</dbReference>
<dbReference type="InterPro" id="IPR015421">
    <property type="entry name" value="PyrdxlP-dep_Trfase_major"/>
</dbReference>
<feature type="domain" description="Aminotransferase class I/classII large" evidence="5">
    <location>
        <begin position="53"/>
        <end position="397"/>
    </location>
</feature>
<sequence length="416" mass="47616">MNFESKYSVTVKRIKSNIIRELLKTATQEGIISFGGGIPDPETFPIEKLSEISKEVIMNEYKIALQYGSTEGDPELIKQYIRLLEKYEGISGLTEENLMITTGSQQALFIIGTVFLDEDSYCAVSKPIYLGAGSAFNQRNPNYISIPLEKDGMNLDILEEELEKLKKDGKIDKFKFVYTVSNFHNPAGTTLSLEKRKRLIELAEKYDFIIIEDDPYGALRFEGEKLPSIFKLNNGERVILLNTFSKVLSPGLRIGVIIGNKQLIRKMVLAKQGMDLCSSTLTQRIAARFMEKYDLFEEIQPTIKLYKAKKDKFMEALDKYLGDIDGIDWIHPEGGLFSWIKLPEGFDTMEMFEIAKENKIIYIPGETFYVDEPERNTLRVSFCLPSFEELEEGTKRLRKTIEEYASKKGLELKLKK</sequence>
<dbReference type="InterPro" id="IPR015422">
    <property type="entry name" value="PyrdxlP-dep_Trfase_small"/>
</dbReference>
<dbReference type="InterPro" id="IPR004839">
    <property type="entry name" value="Aminotransferase_I/II_large"/>
</dbReference>
<reference evidence="6 7" key="1">
    <citation type="submission" date="2021-02" db="EMBL/GenBank/DDBJ databases">
        <title>Characterization of Marinitoga sp. nov. str. BP5-C20A.</title>
        <authorList>
            <person name="Erauso G."/>
            <person name="Postec A."/>
        </authorList>
    </citation>
    <scope>NUCLEOTIDE SEQUENCE [LARGE SCALE GENOMIC DNA]</scope>
    <source>
        <strain evidence="6 7">BP5-C20A</strain>
    </source>
</reference>
<keyword evidence="4" id="KW-0663">Pyridoxal phosphate</keyword>
<dbReference type="GO" id="GO:0008483">
    <property type="term" value="F:transaminase activity"/>
    <property type="evidence" value="ECO:0007669"/>
    <property type="project" value="UniProtKB-KW"/>
</dbReference>
<dbReference type="CDD" id="cd00609">
    <property type="entry name" value="AAT_like"/>
    <property type="match status" value="1"/>
</dbReference>
<dbReference type="EMBL" id="CP069362">
    <property type="protein sequence ID" value="WGS64740.1"/>
    <property type="molecule type" value="Genomic_DNA"/>
</dbReference>
<evidence type="ECO:0000259" key="5">
    <source>
        <dbReference type="Pfam" id="PF00155"/>
    </source>
</evidence>
<keyword evidence="3" id="KW-0808">Transferase</keyword>
<dbReference type="InterPro" id="IPR015424">
    <property type="entry name" value="PyrdxlP-dep_Trfase"/>
</dbReference>
<evidence type="ECO:0000256" key="1">
    <source>
        <dbReference type="ARBA" id="ARBA00001933"/>
    </source>
</evidence>
<evidence type="ECO:0000313" key="7">
    <source>
        <dbReference type="Proteomes" id="UP001232493"/>
    </source>
</evidence>
<comment type="cofactor">
    <cofactor evidence="1">
        <name>pyridoxal 5'-phosphate</name>
        <dbReference type="ChEBI" id="CHEBI:597326"/>
    </cofactor>
</comment>